<protein>
    <recommendedName>
        <fullName evidence="1">Reverse transcriptase Ty1/copia-type domain-containing protein</fullName>
    </recommendedName>
</protein>
<dbReference type="EMBL" id="AM473692">
    <property type="protein sequence ID" value="CAN83655.1"/>
    <property type="molecule type" value="Genomic_DNA"/>
</dbReference>
<dbReference type="InterPro" id="IPR013103">
    <property type="entry name" value="RVT_2"/>
</dbReference>
<proteinExistence type="predicted"/>
<dbReference type="Pfam" id="PF07727">
    <property type="entry name" value="RVT_2"/>
    <property type="match status" value="1"/>
</dbReference>
<sequence>MLIAAKSMSEVNKLKSLLSKEFNMKHLGAAKKILRMETHRDRVSERLIWLSQRSYVKRVLDRFNMDNAKLVSLPLASHFRLSTNQCPKTDDEVKDMSKVSYASAMG</sequence>
<dbReference type="AlphaFoldDB" id="A5BWI6"/>
<reference evidence="2" key="1">
    <citation type="journal article" date="2007" name="PLoS ONE">
        <title>The first genome sequence of an elite grapevine cultivar (Pinot noir Vitis vinifera L.): coping with a highly heterozygous genome.</title>
        <authorList>
            <person name="Velasco R."/>
            <person name="Zharkikh A."/>
            <person name="Troggio M."/>
            <person name="Cartwright D.A."/>
            <person name="Cestaro A."/>
            <person name="Pruss D."/>
            <person name="Pindo M."/>
            <person name="FitzGerald L.M."/>
            <person name="Vezzulli S."/>
            <person name="Reid J."/>
            <person name="Malacarne G."/>
            <person name="Iliev D."/>
            <person name="Coppola G."/>
            <person name="Wardell B."/>
            <person name="Micheletti D."/>
            <person name="Macalma T."/>
            <person name="Facci M."/>
            <person name="Mitchell J.T."/>
            <person name="Perazzolli M."/>
            <person name="Eldredge G."/>
            <person name="Gatto P."/>
            <person name="Oyzerski R."/>
            <person name="Moretto M."/>
            <person name="Gutin N."/>
            <person name="Stefanini M."/>
            <person name="Chen Y."/>
            <person name="Segala C."/>
            <person name="Davenport C."/>
            <person name="Dematte L."/>
            <person name="Mraz A."/>
            <person name="Battilana J."/>
            <person name="Stormo K."/>
            <person name="Costa F."/>
            <person name="Tao Q."/>
            <person name="Si-Ammour A."/>
            <person name="Harkins T."/>
            <person name="Lackey A."/>
            <person name="Perbost C."/>
            <person name="Taillon B."/>
            <person name="Stella A."/>
            <person name="Solovyev V."/>
            <person name="Fawcett J.A."/>
            <person name="Sterck L."/>
            <person name="Vandepoele K."/>
            <person name="Grando S.M."/>
            <person name="Toppo S."/>
            <person name="Moser C."/>
            <person name="Lanchbury J."/>
            <person name="Bogden R."/>
            <person name="Skolnick M."/>
            <person name="Sgaramella V."/>
            <person name="Bhatnagar S.K."/>
            <person name="Fontana P."/>
            <person name="Gutin A."/>
            <person name="Van de Peer Y."/>
            <person name="Salamini F."/>
            <person name="Viola R."/>
        </authorList>
    </citation>
    <scope>NUCLEOTIDE SEQUENCE</scope>
</reference>
<feature type="domain" description="Reverse transcriptase Ty1/copia-type" evidence="1">
    <location>
        <begin position="1"/>
        <end position="75"/>
    </location>
</feature>
<gene>
    <name evidence="2" type="ORF">VITISV_009940</name>
</gene>
<accession>A5BWI6</accession>
<evidence type="ECO:0000259" key="1">
    <source>
        <dbReference type="Pfam" id="PF07727"/>
    </source>
</evidence>
<organism evidence="2">
    <name type="scientific">Vitis vinifera</name>
    <name type="common">Grape</name>
    <dbReference type="NCBI Taxonomy" id="29760"/>
    <lineage>
        <taxon>Eukaryota</taxon>
        <taxon>Viridiplantae</taxon>
        <taxon>Streptophyta</taxon>
        <taxon>Embryophyta</taxon>
        <taxon>Tracheophyta</taxon>
        <taxon>Spermatophyta</taxon>
        <taxon>Magnoliopsida</taxon>
        <taxon>eudicotyledons</taxon>
        <taxon>Gunneridae</taxon>
        <taxon>Pentapetalae</taxon>
        <taxon>rosids</taxon>
        <taxon>Vitales</taxon>
        <taxon>Vitaceae</taxon>
        <taxon>Viteae</taxon>
        <taxon>Vitis</taxon>
    </lineage>
</organism>
<name>A5BWI6_VITVI</name>
<evidence type="ECO:0000313" key="2">
    <source>
        <dbReference type="EMBL" id="CAN83655.1"/>
    </source>
</evidence>